<reference evidence="1 3" key="1">
    <citation type="submission" date="2015-12" db="EMBL/GenBank/DDBJ databases">
        <title>Bacillus cereus Group isolate.</title>
        <authorList>
            <person name="Kovac J."/>
        </authorList>
    </citation>
    <scope>NUCLEOTIDE SEQUENCE [LARGE SCALE GENOMIC DNA]</scope>
    <source>
        <strain evidence="1 3">FSL W8-0275</strain>
    </source>
</reference>
<proteinExistence type="predicted"/>
<dbReference type="AlphaFoldDB" id="A0A150AW22"/>
<name>A0A150AW22_BACCE</name>
<evidence type="ECO:0000313" key="4">
    <source>
        <dbReference type="Proteomes" id="UP000186535"/>
    </source>
</evidence>
<dbReference type="PATRIC" id="fig|1396.432.peg.4432"/>
<dbReference type="EMBL" id="MPON01000022">
    <property type="protein sequence ID" value="OKA32349.1"/>
    <property type="molecule type" value="Genomic_DNA"/>
</dbReference>
<dbReference type="InterPro" id="IPR029033">
    <property type="entry name" value="His_PPase_superfam"/>
</dbReference>
<evidence type="ECO:0000313" key="1">
    <source>
        <dbReference type="EMBL" id="KXX86577.1"/>
    </source>
</evidence>
<dbReference type="CDD" id="cd07067">
    <property type="entry name" value="HP_PGM_like"/>
    <property type="match status" value="1"/>
</dbReference>
<sequence>MLTNLYLVRHAHSTYTPEELKRPLSEKGLKDAYKVKELLREENIDHVISSPYLRAIQTVEGIALTLGREIQIVDEFKERKLTKEDVNDFEQAIRKVWDNPDFSWEGGESNKSAQQRGIKGIEMALDKYEGKNVVVGTHGNIMVLMMNYFDEQYDFEFWKKLAMPDIYKLSFPKKTLVNCIRIWKDSNLI</sequence>
<dbReference type="GO" id="GO:0016791">
    <property type="term" value="F:phosphatase activity"/>
    <property type="evidence" value="ECO:0007669"/>
    <property type="project" value="TreeGrafter"/>
</dbReference>
<dbReference type="SUPFAM" id="SSF53254">
    <property type="entry name" value="Phosphoglycerate mutase-like"/>
    <property type="match status" value="1"/>
</dbReference>
<gene>
    <name evidence="1" type="ORF">AT274_25695</name>
    <name evidence="2" type="ORF">BJR07_28085</name>
</gene>
<dbReference type="Proteomes" id="UP000186535">
    <property type="component" value="Unassembled WGS sequence"/>
</dbReference>
<comment type="caution">
    <text evidence="1">The sequence shown here is derived from an EMBL/GenBank/DDBJ whole genome shotgun (WGS) entry which is preliminary data.</text>
</comment>
<dbReference type="GO" id="GO:0005737">
    <property type="term" value="C:cytoplasm"/>
    <property type="evidence" value="ECO:0007669"/>
    <property type="project" value="TreeGrafter"/>
</dbReference>
<dbReference type="Gene3D" id="3.40.50.1240">
    <property type="entry name" value="Phosphoglycerate mutase-like"/>
    <property type="match status" value="1"/>
</dbReference>
<dbReference type="EMBL" id="LOMT01000143">
    <property type="protein sequence ID" value="KXX86577.1"/>
    <property type="molecule type" value="Genomic_DNA"/>
</dbReference>
<accession>A0A150AW22</accession>
<protein>
    <submittedName>
        <fullName evidence="2">Histidine phosphatase family protein</fullName>
    </submittedName>
    <submittedName>
        <fullName evidence="1">Phosphoglycerate mutase</fullName>
    </submittedName>
</protein>
<dbReference type="InterPro" id="IPR050275">
    <property type="entry name" value="PGM_Phosphatase"/>
</dbReference>
<evidence type="ECO:0000313" key="2">
    <source>
        <dbReference type="EMBL" id="OKA32349.1"/>
    </source>
</evidence>
<dbReference type="Proteomes" id="UP000075591">
    <property type="component" value="Unassembled WGS sequence"/>
</dbReference>
<reference evidence="2 4" key="2">
    <citation type="submission" date="2016-11" db="EMBL/GenBank/DDBJ databases">
        <title>Identification of Bacillus cereus isolated from egg-white.</title>
        <authorList>
            <person name="Soni A."/>
            <person name="Oey I."/>
            <person name="Silcock P."/>
            <person name="Bremer P."/>
        </authorList>
    </citation>
    <scope>NUCLEOTIDE SEQUENCE [LARGE SCALE GENOMIC DNA]</scope>
    <source>
        <strain evidence="2 4">NZAS03</strain>
    </source>
</reference>
<evidence type="ECO:0000313" key="3">
    <source>
        <dbReference type="Proteomes" id="UP000075591"/>
    </source>
</evidence>
<dbReference type="PANTHER" id="PTHR48100:SF59">
    <property type="entry name" value="ADENOSYLCOBALAMIN_ALPHA-RIBAZOLE PHOSPHATASE"/>
    <property type="match status" value="1"/>
</dbReference>
<dbReference type="InterPro" id="IPR013078">
    <property type="entry name" value="His_Pase_superF_clade-1"/>
</dbReference>
<organism evidence="1 3">
    <name type="scientific">Bacillus cereus</name>
    <dbReference type="NCBI Taxonomy" id="1396"/>
    <lineage>
        <taxon>Bacteria</taxon>
        <taxon>Bacillati</taxon>
        <taxon>Bacillota</taxon>
        <taxon>Bacilli</taxon>
        <taxon>Bacillales</taxon>
        <taxon>Bacillaceae</taxon>
        <taxon>Bacillus</taxon>
        <taxon>Bacillus cereus group</taxon>
    </lineage>
</organism>
<dbReference type="Pfam" id="PF00300">
    <property type="entry name" value="His_Phos_1"/>
    <property type="match status" value="1"/>
</dbReference>
<dbReference type="RefSeq" id="WP_000957213.1">
    <property type="nucleotide sequence ID" value="NZ_CAKJVR010000004.1"/>
</dbReference>
<dbReference type="PANTHER" id="PTHR48100">
    <property type="entry name" value="BROAD-SPECIFICITY PHOSPHATASE YOR283W-RELATED"/>
    <property type="match status" value="1"/>
</dbReference>
<dbReference type="SMART" id="SM00855">
    <property type="entry name" value="PGAM"/>
    <property type="match status" value="1"/>
</dbReference>